<organism evidence="9 10">
    <name type="scientific">Desulfovibrio gilichinskyi</name>
    <dbReference type="NCBI Taxonomy" id="1519643"/>
    <lineage>
        <taxon>Bacteria</taxon>
        <taxon>Pseudomonadati</taxon>
        <taxon>Thermodesulfobacteriota</taxon>
        <taxon>Desulfovibrionia</taxon>
        <taxon>Desulfovibrionales</taxon>
        <taxon>Desulfovibrionaceae</taxon>
        <taxon>Desulfovibrio</taxon>
    </lineage>
</organism>
<dbReference type="PROSITE" id="PS51903">
    <property type="entry name" value="CLP_R"/>
    <property type="match status" value="1"/>
</dbReference>
<evidence type="ECO:0000256" key="7">
    <source>
        <dbReference type="SAM" id="MobiDB-lite"/>
    </source>
</evidence>
<dbReference type="GO" id="GO:0006508">
    <property type="term" value="P:proteolysis"/>
    <property type="evidence" value="ECO:0007669"/>
    <property type="project" value="UniProtKB-KW"/>
</dbReference>
<dbReference type="PROSITE" id="PS00871">
    <property type="entry name" value="CLPAB_2"/>
    <property type="match status" value="1"/>
</dbReference>
<keyword evidence="10" id="KW-1185">Reference proteome</keyword>
<evidence type="ECO:0000256" key="6">
    <source>
        <dbReference type="RuleBase" id="RU004432"/>
    </source>
</evidence>
<dbReference type="InterPro" id="IPR018368">
    <property type="entry name" value="ClpA/B_CS1"/>
</dbReference>
<dbReference type="PROSITE" id="PS00870">
    <property type="entry name" value="CLPAB_1"/>
    <property type="match status" value="1"/>
</dbReference>
<keyword evidence="9" id="KW-0645">Protease</keyword>
<gene>
    <name evidence="9" type="ORF">SAMN06295933_0828</name>
</gene>
<evidence type="ECO:0000256" key="3">
    <source>
        <dbReference type="ARBA" id="ARBA00022840"/>
    </source>
</evidence>
<dbReference type="STRING" id="1519643.SAMN06295933_0828"/>
<dbReference type="PANTHER" id="PTHR11638">
    <property type="entry name" value="ATP-DEPENDENT CLP PROTEASE"/>
    <property type="match status" value="1"/>
</dbReference>
<evidence type="ECO:0000256" key="4">
    <source>
        <dbReference type="ARBA" id="ARBA00023186"/>
    </source>
</evidence>
<feature type="domain" description="Clp R" evidence="8">
    <location>
        <begin position="1"/>
        <end position="143"/>
    </location>
</feature>
<dbReference type="Pfam" id="PF10431">
    <property type="entry name" value="ClpB_D2-small"/>
    <property type="match status" value="1"/>
</dbReference>
<proteinExistence type="inferred from homology"/>
<keyword evidence="9" id="KW-0378">Hydrolase</keyword>
<dbReference type="SMART" id="SM00382">
    <property type="entry name" value="AAA"/>
    <property type="match status" value="2"/>
</dbReference>
<evidence type="ECO:0000313" key="10">
    <source>
        <dbReference type="Proteomes" id="UP000192906"/>
    </source>
</evidence>
<dbReference type="GO" id="GO:0043335">
    <property type="term" value="P:protein unfolding"/>
    <property type="evidence" value="ECO:0007669"/>
    <property type="project" value="InterPro"/>
</dbReference>
<dbReference type="InterPro" id="IPR028299">
    <property type="entry name" value="ClpA/B_CS2"/>
</dbReference>
<evidence type="ECO:0000256" key="5">
    <source>
        <dbReference type="PROSITE-ProRule" id="PRU01251"/>
    </source>
</evidence>
<dbReference type="GO" id="GO:0034605">
    <property type="term" value="P:cellular response to heat"/>
    <property type="evidence" value="ECO:0007669"/>
    <property type="project" value="TreeGrafter"/>
</dbReference>
<evidence type="ECO:0000256" key="2">
    <source>
        <dbReference type="ARBA" id="ARBA00022741"/>
    </source>
</evidence>
<dbReference type="EMBL" id="FWZU01000001">
    <property type="protein sequence ID" value="SME95735.1"/>
    <property type="molecule type" value="Genomic_DNA"/>
</dbReference>
<dbReference type="Pfam" id="PF00004">
    <property type="entry name" value="AAA"/>
    <property type="match status" value="1"/>
</dbReference>
<evidence type="ECO:0000313" key="9">
    <source>
        <dbReference type="EMBL" id="SME95735.1"/>
    </source>
</evidence>
<evidence type="ECO:0000256" key="1">
    <source>
        <dbReference type="ARBA" id="ARBA00022737"/>
    </source>
</evidence>
<keyword evidence="4 6" id="KW-0143">Chaperone</keyword>
<dbReference type="Pfam" id="PF02861">
    <property type="entry name" value="Clp_N"/>
    <property type="match status" value="1"/>
</dbReference>
<dbReference type="InterPro" id="IPR001270">
    <property type="entry name" value="ClpA/B"/>
</dbReference>
<dbReference type="InterPro" id="IPR004176">
    <property type="entry name" value="Clp_R_N"/>
</dbReference>
<dbReference type="Pfam" id="PF07724">
    <property type="entry name" value="AAA_2"/>
    <property type="match status" value="1"/>
</dbReference>
<dbReference type="Gene3D" id="1.10.1780.10">
    <property type="entry name" value="Clp, N-terminal domain"/>
    <property type="match status" value="1"/>
</dbReference>
<dbReference type="Gene3D" id="3.40.50.300">
    <property type="entry name" value="P-loop containing nucleotide triphosphate hydrolases"/>
    <property type="match status" value="2"/>
</dbReference>
<sequence>MLSKALEQALTSAVNEVRLRNHEFLTLEHLLYAIVQEEIGADILSGCGAELIQLRSQLEKFFDENLEPLPSGVDTEVIQTLGVRRVLQKAIWQKKAAGKEVVEVGDVLAAMFEEEDSYAVYFMKTHDVSRLDILEYISHALSNENDWTEGLNISPNSGAGQNPDNDLGQRGGQGRSQGRPGSGKDDKKSPLEEFATNLTMKAKAGKIDPLIGRDSEIERTLQVLSRRRKNNPIFVGDPGVGKTAMAEGLALAIATGNVPRSFENTEVFALDMGALLAGTKYRGDFESRLKGVLAQIKHIPGAILFVDEIHTIVGAGAVSGGSMDASNILKPFLASGDVRCIGATTYEEYKNHFEKDRALSRRFQKIDITEPSVEETIEILKGLKPYYEEHHKVVYSPSAIKAAAELAARHINERFLPDKAIDVIDEAGAFYGLSPRKRKGDKILVSDVEKVISKIARIPTRRITMSDRTRLQELDTNLKSVVFGQDEAVDIIAKAILRSRAGMKQVGRPTGSFLLTGPTGVGKTELSRQLAKTMGIHFMRFDMSEYMEKHAVARLIGAPPGYVGFDQGGLLTEGVRKNPHCVILFDEIEKAHPDVFNILLQVMDYATLTDNNGRKADFRNAVLLMTSNAGAREMTKSGIGFGAGVHGAEDKNFAIKAIEKVFSPEFRNRLDAIVSFNSLKIDVMEMIVDKFINELNGQLADQRIVVTLDDKSRRWLAEKGHDPAYGARPMSRLIQTSIKDEIADEILFGKLVKGGQVLISTKKDKKKDEVLTFDFKAVGSD</sequence>
<keyword evidence="3 6" id="KW-0067">ATP-binding</keyword>
<dbReference type="AlphaFoldDB" id="A0A1X7CFP1"/>
<dbReference type="SUPFAM" id="SSF81923">
    <property type="entry name" value="Double Clp-N motif"/>
    <property type="match status" value="1"/>
</dbReference>
<dbReference type="InterPro" id="IPR050130">
    <property type="entry name" value="ClpA_ClpB"/>
</dbReference>
<dbReference type="NCBIfam" id="TIGR02639">
    <property type="entry name" value="ClpA"/>
    <property type="match status" value="1"/>
</dbReference>
<dbReference type="Gene3D" id="1.10.8.60">
    <property type="match status" value="2"/>
</dbReference>
<dbReference type="InterPro" id="IPR003593">
    <property type="entry name" value="AAA+_ATPase"/>
</dbReference>
<dbReference type="SUPFAM" id="SSF52540">
    <property type="entry name" value="P-loop containing nucleoside triphosphate hydrolases"/>
    <property type="match status" value="2"/>
</dbReference>
<dbReference type="FunFam" id="3.40.50.300:FF:000025">
    <property type="entry name" value="ATP-dependent Clp protease subunit"/>
    <property type="match status" value="1"/>
</dbReference>
<dbReference type="SMART" id="SM01086">
    <property type="entry name" value="ClpB_D2-small"/>
    <property type="match status" value="1"/>
</dbReference>
<dbReference type="InterPro" id="IPR036628">
    <property type="entry name" value="Clp_N_dom_sf"/>
</dbReference>
<name>A0A1X7CFP1_9BACT</name>
<reference evidence="10" key="1">
    <citation type="submission" date="2017-04" db="EMBL/GenBank/DDBJ databases">
        <authorList>
            <person name="Varghese N."/>
            <person name="Submissions S."/>
        </authorList>
    </citation>
    <scope>NUCLEOTIDE SEQUENCE [LARGE SCALE GENOMIC DNA]</scope>
    <source>
        <strain evidence="10">K3S</strain>
    </source>
</reference>
<dbReference type="CDD" id="cd00009">
    <property type="entry name" value="AAA"/>
    <property type="match status" value="1"/>
</dbReference>
<dbReference type="Proteomes" id="UP000192906">
    <property type="component" value="Unassembled WGS sequence"/>
</dbReference>
<dbReference type="InterPro" id="IPR019489">
    <property type="entry name" value="Clp_ATPase_C"/>
</dbReference>
<dbReference type="CDD" id="cd19499">
    <property type="entry name" value="RecA-like_ClpB_Hsp104-like"/>
    <property type="match status" value="1"/>
</dbReference>
<feature type="region of interest" description="Disordered" evidence="7">
    <location>
        <begin position="149"/>
        <end position="190"/>
    </location>
</feature>
<dbReference type="GO" id="GO:0008233">
    <property type="term" value="F:peptidase activity"/>
    <property type="evidence" value="ECO:0007669"/>
    <property type="project" value="UniProtKB-KW"/>
</dbReference>
<dbReference type="GO" id="GO:0005524">
    <property type="term" value="F:ATP binding"/>
    <property type="evidence" value="ECO:0007669"/>
    <property type="project" value="UniProtKB-KW"/>
</dbReference>
<keyword evidence="2 6" id="KW-0547">Nucleotide-binding</keyword>
<dbReference type="InterPro" id="IPR041546">
    <property type="entry name" value="ClpA/ClpB_AAA_lid"/>
</dbReference>
<dbReference type="GO" id="GO:0016887">
    <property type="term" value="F:ATP hydrolysis activity"/>
    <property type="evidence" value="ECO:0007669"/>
    <property type="project" value="InterPro"/>
</dbReference>
<dbReference type="OrthoDB" id="9803641at2"/>
<dbReference type="GO" id="GO:0005737">
    <property type="term" value="C:cytoplasm"/>
    <property type="evidence" value="ECO:0007669"/>
    <property type="project" value="TreeGrafter"/>
</dbReference>
<dbReference type="InterPro" id="IPR027417">
    <property type="entry name" value="P-loop_NTPase"/>
</dbReference>
<dbReference type="RefSeq" id="WP_085098683.1">
    <property type="nucleotide sequence ID" value="NZ_FWZU01000001.1"/>
</dbReference>
<evidence type="ECO:0000259" key="8">
    <source>
        <dbReference type="PROSITE" id="PS51903"/>
    </source>
</evidence>
<feature type="compositionally biased region" description="Polar residues" evidence="7">
    <location>
        <begin position="149"/>
        <end position="164"/>
    </location>
</feature>
<dbReference type="Pfam" id="PF17871">
    <property type="entry name" value="AAA_lid_9"/>
    <property type="match status" value="1"/>
</dbReference>
<keyword evidence="1 5" id="KW-0677">Repeat</keyword>
<dbReference type="InterPro" id="IPR003959">
    <property type="entry name" value="ATPase_AAA_core"/>
</dbReference>
<accession>A0A1X7CFP1</accession>
<comment type="similarity">
    <text evidence="6">Belongs to the ClpA/ClpB family.</text>
</comment>
<dbReference type="PRINTS" id="PR00300">
    <property type="entry name" value="CLPPROTEASEA"/>
</dbReference>
<protein>
    <submittedName>
        <fullName evidence="9">ATP-dependent Clp protease ATP-binding subunit ClpA</fullName>
    </submittedName>
</protein>
<dbReference type="InterPro" id="IPR013461">
    <property type="entry name" value="ClpA"/>
</dbReference>
<dbReference type="PANTHER" id="PTHR11638:SF111">
    <property type="entry name" value="ATP-DEPENDENT CLP PROTEASE ATP-BINDING SUBUNIT CLPA"/>
    <property type="match status" value="1"/>
</dbReference>